<dbReference type="Proteomes" id="UP001150581">
    <property type="component" value="Unassembled WGS sequence"/>
</dbReference>
<keyword evidence="2" id="KW-1185">Reference proteome</keyword>
<sequence length="433" mass="45005">MPDIPPPSEAAADQKPQIGSARGGSSLRGRGRGRGGGLPSASGSIPNERLHSIRERTTAAAGVPGALASGRGKMVFAPNVPARRNKKEPSALLLARPVVEVKREQRGDMYMDRGRGGGRGRGRGRGRVELIQAITGPFAQGPASLSSGGSSRRGMGGGGGGGSGSALLPPGVSGADMTSAAGAKPESGFGVDDSRGGNSDSQVVMVTDHNEATAVDALEVQTEEMAISAAEEMGRLKLDFGAASFFTAQVKAENGDYSGELAEGLEDKMMVFQVPELPIFELAPEILQRRLTAKQRKIARTAGRSADAKPSVVDLDADVKPDIAKLELGVDIKPDLSKLEISDDTPDANDNGELDEGEANGDLADGRIGTLVVLKSGAVRMKIGDILLDVSRGANCQFMRGLFALDTSATHTAFMLGNVDQQFMCTPDLDSII</sequence>
<organism evidence="1 2">
    <name type="scientific">Kickxella alabastrina</name>
    <dbReference type="NCBI Taxonomy" id="61397"/>
    <lineage>
        <taxon>Eukaryota</taxon>
        <taxon>Fungi</taxon>
        <taxon>Fungi incertae sedis</taxon>
        <taxon>Zoopagomycota</taxon>
        <taxon>Kickxellomycotina</taxon>
        <taxon>Kickxellomycetes</taxon>
        <taxon>Kickxellales</taxon>
        <taxon>Kickxellaceae</taxon>
        <taxon>Kickxella</taxon>
    </lineage>
</organism>
<name>A0ACC1I3V9_9FUNG</name>
<reference evidence="1" key="1">
    <citation type="submission" date="2022-07" db="EMBL/GenBank/DDBJ databases">
        <title>Phylogenomic reconstructions and comparative analyses of Kickxellomycotina fungi.</title>
        <authorList>
            <person name="Reynolds N.K."/>
            <person name="Stajich J.E."/>
            <person name="Barry K."/>
            <person name="Grigoriev I.V."/>
            <person name="Crous P."/>
            <person name="Smith M.E."/>
        </authorList>
    </citation>
    <scope>NUCLEOTIDE SEQUENCE</scope>
    <source>
        <strain evidence="1">Benny 63K</strain>
    </source>
</reference>
<comment type="caution">
    <text evidence="1">The sequence shown here is derived from an EMBL/GenBank/DDBJ whole genome shotgun (WGS) entry which is preliminary data.</text>
</comment>
<evidence type="ECO:0000313" key="1">
    <source>
        <dbReference type="EMBL" id="KAJ1881310.1"/>
    </source>
</evidence>
<dbReference type="EMBL" id="JANBPG010003406">
    <property type="protein sequence ID" value="KAJ1881310.1"/>
    <property type="molecule type" value="Genomic_DNA"/>
</dbReference>
<protein>
    <submittedName>
        <fullName evidence="1">Uncharacterized protein</fullName>
    </submittedName>
</protein>
<evidence type="ECO:0000313" key="2">
    <source>
        <dbReference type="Proteomes" id="UP001150581"/>
    </source>
</evidence>
<accession>A0ACC1I3V9</accession>
<proteinExistence type="predicted"/>
<gene>
    <name evidence="1" type="ORF">LPJ66_011347</name>
</gene>